<sequence>MADLVYLVHTSLDGCIEGPAGEFDWPQMGPELSDYANDLSKRAGVFAYGRRVWELMSSYWPDVESISTHPHDLAFAPIWREKPKLVFSRTLSSADWNTTVANGDLTEEVAKHKATTNGDIVLMGGYALAAELGRRGLIDEYQVCIHPVILGGDKRPFAEGTTRAQLQLVETRTLDNTVALLRHHTKR</sequence>
<dbReference type="Pfam" id="PF01872">
    <property type="entry name" value="RibD_C"/>
    <property type="match status" value="1"/>
</dbReference>
<proteinExistence type="predicted"/>
<dbReference type="InterPro" id="IPR002734">
    <property type="entry name" value="RibDG_C"/>
</dbReference>
<organism evidence="2 3">
    <name type="scientific">Amycolatopsis albidoflavus</name>
    <dbReference type="NCBI Taxonomy" id="102226"/>
    <lineage>
        <taxon>Bacteria</taxon>
        <taxon>Bacillati</taxon>
        <taxon>Actinomycetota</taxon>
        <taxon>Actinomycetes</taxon>
        <taxon>Pseudonocardiales</taxon>
        <taxon>Pseudonocardiaceae</taxon>
        <taxon>Amycolatopsis</taxon>
    </lineage>
</organism>
<dbReference type="EMBL" id="JBHUKQ010000001">
    <property type="protein sequence ID" value="MFD2478677.1"/>
    <property type="molecule type" value="Genomic_DNA"/>
</dbReference>
<dbReference type="InterPro" id="IPR050765">
    <property type="entry name" value="Riboflavin_Biosynth_HTPR"/>
</dbReference>
<dbReference type="SUPFAM" id="SSF53597">
    <property type="entry name" value="Dihydrofolate reductase-like"/>
    <property type="match status" value="1"/>
</dbReference>
<evidence type="ECO:0000313" key="3">
    <source>
        <dbReference type="Proteomes" id="UP001597542"/>
    </source>
</evidence>
<evidence type="ECO:0000259" key="1">
    <source>
        <dbReference type="Pfam" id="PF01872"/>
    </source>
</evidence>
<reference evidence="3" key="1">
    <citation type="journal article" date="2019" name="Int. J. Syst. Evol. Microbiol.">
        <title>The Global Catalogue of Microorganisms (GCM) 10K type strain sequencing project: providing services to taxonomists for standard genome sequencing and annotation.</title>
        <authorList>
            <consortium name="The Broad Institute Genomics Platform"/>
            <consortium name="The Broad Institute Genome Sequencing Center for Infectious Disease"/>
            <person name="Wu L."/>
            <person name="Ma J."/>
        </authorList>
    </citation>
    <scope>NUCLEOTIDE SEQUENCE [LARGE SCALE GENOMIC DNA]</scope>
    <source>
        <strain evidence="3">CGMCC 4.7638</strain>
    </source>
</reference>
<protein>
    <submittedName>
        <fullName evidence="2">Dihydrofolate reductase family protein</fullName>
    </submittedName>
</protein>
<dbReference type="Gene3D" id="3.40.430.10">
    <property type="entry name" value="Dihydrofolate Reductase, subunit A"/>
    <property type="match status" value="1"/>
</dbReference>
<dbReference type="PANTHER" id="PTHR38011:SF11">
    <property type="entry name" value="2,5-DIAMINO-6-RIBOSYLAMINO-4(3H)-PYRIMIDINONE 5'-PHOSPHATE REDUCTASE"/>
    <property type="match status" value="1"/>
</dbReference>
<keyword evidence="3" id="KW-1185">Reference proteome</keyword>
<dbReference type="InterPro" id="IPR024072">
    <property type="entry name" value="DHFR-like_dom_sf"/>
</dbReference>
<dbReference type="Proteomes" id="UP001597542">
    <property type="component" value="Unassembled WGS sequence"/>
</dbReference>
<comment type="caution">
    <text evidence="2">The sequence shown here is derived from an EMBL/GenBank/DDBJ whole genome shotgun (WGS) entry which is preliminary data.</text>
</comment>
<gene>
    <name evidence="2" type="ORF">ACFSUT_00215</name>
</gene>
<dbReference type="PANTHER" id="PTHR38011">
    <property type="entry name" value="DIHYDROFOLATE REDUCTASE FAMILY PROTEIN (AFU_ORTHOLOGUE AFUA_8G06820)"/>
    <property type="match status" value="1"/>
</dbReference>
<name>A0ABW5HPM2_9PSEU</name>
<dbReference type="RefSeq" id="WP_344267779.1">
    <property type="nucleotide sequence ID" value="NZ_BAAAHV010000005.1"/>
</dbReference>
<evidence type="ECO:0000313" key="2">
    <source>
        <dbReference type="EMBL" id="MFD2478677.1"/>
    </source>
</evidence>
<accession>A0ABW5HPM2</accession>
<feature type="domain" description="Bacterial bifunctional deaminase-reductase C-terminal" evidence="1">
    <location>
        <begin position="8"/>
        <end position="179"/>
    </location>
</feature>